<dbReference type="GO" id="GO:0008033">
    <property type="term" value="P:tRNA processing"/>
    <property type="evidence" value="ECO:0007669"/>
    <property type="project" value="InterPro"/>
</dbReference>
<dbReference type="GO" id="GO:0004526">
    <property type="term" value="F:ribonuclease P activity"/>
    <property type="evidence" value="ECO:0007669"/>
    <property type="project" value="TreeGrafter"/>
</dbReference>
<organism evidence="2 3">
    <name type="scientific">Exophiala aquamarina CBS 119918</name>
    <dbReference type="NCBI Taxonomy" id="1182545"/>
    <lineage>
        <taxon>Eukaryota</taxon>
        <taxon>Fungi</taxon>
        <taxon>Dikarya</taxon>
        <taxon>Ascomycota</taxon>
        <taxon>Pezizomycotina</taxon>
        <taxon>Eurotiomycetes</taxon>
        <taxon>Chaetothyriomycetidae</taxon>
        <taxon>Chaetothyriales</taxon>
        <taxon>Herpotrichiellaceae</taxon>
        <taxon>Exophiala</taxon>
    </lineage>
</organism>
<dbReference type="OrthoDB" id="5530243at2759"/>
<dbReference type="AlphaFoldDB" id="A0A072Q1U4"/>
<dbReference type="HOGENOM" id="CLU_115053_0_1_1"/>
<accession>A0A072Q1U4</accession>
<gene>
    <name evidence="2" type="ORF">A1O9_03416</name>
</gene>
<dbReference type="GO" id="GO:0000172">
    <property type="term" value="C:ribonuclease MRP complex"/>
    <property type="evidence" value="ECO:0007669"/>
    <property type="project" value="InterPro"/>
</dbReference>
<dbReference type="VEuPathDB" id="FungiDB:A1O9_03416"/>
<dbReference type="PANTHER" id="PTHR28173">
    <property type="entry name" value="RIBONUCLEASES P/MRP PROTEIN SUBUNIT POP8"/>
    <property type="match status" value="1"/>
</dbReference>
<dbReference type="GO" id="GO:0000294">
    <property type="term" value="P:nuclear-transcribed mRNA catabolic process, RNase MRP-dependent"/>
    <property type="evidence" value="ECO:0007669"/>
    <property type="project" value="TreeGrafter"/>
</dbReference>
<dbReference type="InterPro" id="IPR020347">
    <property type="entry name" value="Pop8"/>
</dbReference>
<dbReference type="STRING" id="1182545.A0A072Q1U4"/>
<dbReference type="GeneID" id="25278351"/>
<evidence type="ECO:0000313" key="3">
    <source>
        <dbReference type="Proteomes" id="UP000027920"/>
    </source>
</evidence>
<proteinExistence type="predicted"/>
<evidence type="ECO:0000313" key="2">
    <source>
        <dbReference type="EMBL" id="KEF61845.1"/>
    </source>
</evidence>
<reference evidence="2 3" key="1">
    <citation type="submission" date="2013-03" db="EMBL/GenBank/DDBJ databases">
        <title>The Genome Sequence of Exophiala aquamarina CBS 119918.</title>
        <authorList>
            <consortium name="The Broad Institute Genomics Platform"/>
            <person name="Cuomo C."/>
            <person name="de Hoog S."/>
            <person name="Gorbushina A."/>
            <person name="Walker B."/>
            <person name="Young S.K."/>
            <person name="Zeng Q."/>
            <person name="Gargeya S."/>
            <person name="Fitzgerald M."/>
            <person name="Haas B."/>
            <person name="Abouelleil A."/>
            <person name="Allen A.W."/>
            <person name="Alvarado L."/>
            <person name="Arachchi H.M."/>
            <person name="Berlin A.M."/>
            <person name="Chapman S.B."/>
            <person name="Gainer-Dewar J."/>
            <person name="Goldberg J."/>
            <person name="Griggs A."/>
            <person name="Gujja S."/>
            <person name="Hansen M."/>
            <person name="Howarth C."/>
            <person name="Imamovic A."/>
            <person name="Ireland A."/>
            <person name="Larimer J."/>
            <person name="McCowan C."/>
            <person name="Murphy C."/>
            <person name="Pearson M."/>
            <person name="Poon T.W."/>
            <person name="Priest M."/>
            <person name="Roberts A."/>
            <person name="Saif S."/>
            <person name="Shea T."/>
            <person name="Sisk P."/>
            <person name="Sykes S."/>
            <person name="Wortman J."/>
            <person name="Nusbaum C."/>
            <person name="Birren B."/>
        </authorList>
    </citation>
    <scope>NUCLEOTIDE SEQUENCE [LARGE SCALE GENOMIC DNA]</scope>
    <source>
        <strain evidence="2 3">CBS 119918</strain>
    </source>
</reference>
<dbReference type="GO" id="GO:0000171">
    <property type="term" value="F:ribonuclease MRP activity"/>
    <property type="evidence" value="ECO:0007669"/>
    <property type="project" value="TreeGrafter"/>
</dbReference>
<evidence type="ECO:0000259" key="1">
    <source>
        <dbReference type="Pfam" id="PF20976"/>
    </source>
</evidence>
<keyword evidence="3" id="KW-1185">Reference proteome</keyword>
<dbReference type="Pfam" id="PF20976">
    <property type="entry name" value="Pop8"/>
    <property type="match status" value="1"/>
</dbReference>
<comment type="caution">
    <text evidence="2">The sequence shown here is derived from an EMBL/GenBank/DDBJ whole genome shotgun (WGS) entry which is preliminary data.</text>
</comment>
<dbReference type="PANTHER" id="PTHR28173:SF1">
    <property type="entry name" value="RIBONUCLEASES P_MRP PROTEIN SUBUNIT POP8"/>
    <property type="match status" value="1"/>
</dbReference>
<feature type="domain" description="Ribonucleases P/MRP subunit Pop8-like" evidence="1">
    <location>
        <begin position="21"/>
        <end position="97"/>
    </location>
</feature>
<name>A0A072Q1U4_9EURO</name>
<dbReference type="GO" id="GO:0034965">
    <property type="term" value="P:intronic box C/D snoRNA processing"/>
    <property type="evidence" value="ECO:0007669"/>
    <property type="project" value="TreeGrafter"/>
</dbReference>
<dbReference type="InterPro" id="IPR049128">
    <property type="entry name" value="Pop8-like_dom"/>
</dbReference>
<protein>
    <recommendedName>
        <fullName evidence="1">Ribonucleases P/MRP subunit Pop8-like domain-containing protein</fullName>
    </recommendedName>
</protein>
<dbReference type="Proteomes" id="UP000027920">
    <property type="component" value="Unassembled WGS sequence"/>
</dbReference>
<dbReference type="EMBL" id="AMGV01000002">
    <property type="protein sequence ID" value="KEF61845.1"/>
    <property type="molecule type" value="Genomic_DNA"/>
</dbReference>
<dbReference type="GO" id="GO:0005655">
    <property type="term" value="C:nucleolar ribonuclease P complex"/>
    <property type="evidence" value="ECO:0007669"/>
    <property type="project" value="InterPro"/>
</dbReference>
<sequence length="131" mass="14644">MKKSNSSSPDHVMSFTLQKAPYSYFHLSLRSLIATSQSSPDLDEVLARTYLTLALQQYLGLTGTAISIDILKVEDRDVWIRVPSEDEVAVTASLSQWTGSKDLTWRIQQRGSWLGALVGNLNAQKLWTLES</sequence>
<dbReference type="RefSeq" id="XP_013264435.1">
    <property type="nucleotide sequence ID" value="XM_013408981.1"/>
</dbReference>